<dbReference type="InterPro" id="IPR010524">
    <property type="entry name" value="Sig_transdc_resp-reg_PrpR_N"/>
</dbReference>
<keyword evidence="2" id="KW-0067">ATP-binding</keyword>
<reference evidence="7" key="1">
    <citation type="journal article" date="2019" name="Int. J. Syst. Evol. Microbiol.">
        <title>The Global Catalogue of Microorganisms (GCM) 10K type strain sequencing project: providing services to taxonomists for standard genome sequencing and annotation.</title>
        <authorList>
            <consortium name="The Broad Institute Genomics Platform"/>
            <consortium name="The Broad Institute Genome Sequencing Center for Infectious Disease"/>
            <person name="Wu L."/>
            <person name="Ma J."/>
        </authorList>
    </citation>
    <scope>NUCLEOTIDE SEQUENCE [LARGE SCALE GENOMIC DNA]</scope>
    <source>
        <strain evidence="7">CCM 8912</strain>
    </source>
</reference>
<organism evidence="6 7">
    <name type="scientific">Lacticaseibacillus hegangensis</name>
    <dbReference type="NCBI Taxonomy" id="2486010"/>
    <lineage>
        <taxon>Bacteria</taxon>
        <taxon>Bacillati</taxon>
        <taxon>Bacillota</taxon>
        <taxon>Bacilli</taxon>
        <taxon>Lactobacillales</taxon>
        <taxon>Lactobacillaceae</taxon>
        <taxon>Lacticaseibacillus</taxon>
    </lineage>
</organism>
<keyword evidence="4" id="KW-0804">Transcription</keyword>
<proteinExistence type="predicted"/>
<dbReference type="InterPro" id="IPR058031">
    <property type="entry name" value="AAA_lid_NorR"/>
</dbReference>
<keyword evidence="1" id="KW-0547">Nucleotide-binding</keyword>
<dbReference type="SUPFAM" id="SSF46689">
    <property type="entry name" value="Homeodomain-like"/>
    <property type="match status" value="1"/>
</dbReference>
<dbReference type="Pfam" id="PF25601">
    <property type="entry name" value="AAA_lid_14"/>
    <property type="match status" value="1"/>
</dbReference>
<comment type="caution">
    <text evidence="6">The sequence shown here is derived from an EMBL/GenBank/DDBJ whole genome shotgun (WGS) entry which is preliminary data.</text>
</comment>
<name>A0ABW4CXB3_9LACO</name>
<dbReference type="PANTHER" id="PTHR32071">
    <property type="entry name" value="TRANSCRIPTIONAL REGULATORY PROTEIN"/>
    <property type="match status" value="1"/>
</dbReference>
<dbReference type="Proteomes" id="UP001597212">
    <property type="component" value="Unassembled WGS sequence"/>
</dbReference>
<evidence type="ECO:0000256" key="3">
    <source>
        <dbReference type="ARBA" id="ARBA00023015"/>
    </source>
</evidence>
<dbReference type="InterPro" id="IPR009057">
    <property type="entry name" value="Homeodomain-like_sf"/>
</dbReference>
<dbReference type="Gene3D" id="3.40.50.2300">
    <property type="match status" value="1"/>
</dbReference>
<dbReference type="Pfam" id="PF02954">
    <property type="entry name" value="HTH_8"/>
    <property type="match status" value="1"/>
</dbReference>
<feature type="domain" description="Sigma-54 factor interaction" evidence="5">
    <location>
        <begin position="415"/>
        <end position="495"/>
    </location>
</feature>
<evidence type="ECO:0000259" key="5">
    <source>
        <dbReference type="PROSITE" id="PS50045"/>
    </source>
</evidence>
<dbReference type="SUPFAM" id="SSF159800">
    <property type="entry name" value="PrpR receptor domain-like"/>
    <property type="match status" value="1"/>
</dbReference>
<sequence length="577" mass="64690">MLKVLAIAPYPGLKVQIDKAALQYPEMKVDCYVGDLAAGVEAAKKHEHGFDLILSRGGTAKTIRKAVSIPVVDVEISFLDILRIIKLVDVYQQKYAFVGFENITKQIRTLSEVLAKPIDIITIQNKEQLPEILQRLKKGGYSLIIGDNITAESARRMQFNSILIESGQESVVDALMRTEELGNQLASERNRSRELILAHNALNVSSYVFDSDLHMLAGQVTPQQPYVAASIRQYIARSSFDDEEVVDHLRIHDRYFHLDISHQNGHFYVFAKDVTKRIERPSYLEMLTDDSSPTNSADLIGESKNQIETASRVHSSILVSGEAGTGKESALLLLAANNSHPQKWLVNLKKMNLPRDLHHLLKDTDSIFLDTNAAFFVEGADVLDGTQLDELCSFISGLPQRGVQWIISVNPQSDQGHRNFEILMSKIEPYSMALKPLRLRESDLSSIIGLYVYEFNHETKTTVLGFEPAAMEILQTFSWPGNLKQLKRIVKKLVLESNTAFVQATTVKSALKEEMYLAGTEENSPTMSQWHGQTLEEIERAVVQAALSRNNGNKTLTATQLGISRTTLWRIIKQTTE</sequence>
<keyword evidence="3" id="KW-0805">Transcription regulation</keyword>
<gene>
    <name evidence="6" type="ORF">ACFQ5K_07020</name>
</gene>
<keyword evidence="7" id="KW-1185">Reference proteome</keyword>
<dbReference type="EMBL" id="JBHTOK010000060">
    <property type="protein sequence ID" value="MFD1441120.1"/>
    <property type="molecule type" value="Genomic_DNA"/>
</dbReference>
<evidence type="ECO:0000313" key="6">
    <source>
        <dbReference type="EMBL" id="MFD1441120.1"/>
    </source>
</evidence>
<dbReference type="Gene3D" id="1.10.10.60">
    <property type="entry name" value="Homeodomain-like"/>
    <property type="match status" value="1"/>
</dbReference>
<accession>A0ABW4CXB3</accession>
<dbReference type="Gene3D" id="1.10.8.60">
    <property type="match status" value="1"/>
</dbReference>
<dbReference type="PROSITE" id="PS50045">
    <property type="entry name" value="SIGMA54_INTERACT_4"/>
    <property type="match status" value="1"/>
</dbReference>
<evidence type="ECO:0000313" key="7">
    <source>
        <dbReference type="Proteomes" id="UP001597212"/>
    </source>
</evidence>
<evidence type="ECO:0000256" key="4">
    <source>
        <dbReference type="ARBA" id="ARBA00023163"/>
    </source>
</evidence>
<dbReference type="Pfam" id="PF06506">
    <property type="entry name" value="PrpR_N"/>
    <property type="match status" value="1"/>
</dbReference>
<dbReference type="InterPro" id="IPR002197">
    <property type="entry name" value="HTH_Fis"/>
</dbReference>
<protein>
    <submittedName>
        <fullName evidence="6">PrpR N-terminal domain-containing protein</fullName>
    </submittedName>
</protein>
<dbReference type="InterPro" id="IPR027417">
    <property type="entry name" value="P-loop_NTPase"/>
</dbReference>
<evidence type="ECO:0000256" key="2">
    <source>
        <dbReference type="ARBA" id="ARBA00022840"/>
    </source>
</evidence>
<evidence type="ECO:0000256" key="1">
    <source>
        <dbReference type="ARBA" id="ARBA00022741"/>
    </source>
</evidence>
<dbReference type="Gene3D" id="3.40.50.10660">
    <property type="entry name" value="PrpR receptor domain-like"/>
    <property type="match status" value="1"/>
</dbReference>
<dbReference type="RefSeq" id="WP_125757619.1">
    <property type="nucleotide sequence ID" value="NZ_JBHTOK010000060.1"/>
</dbReference>
<dbReference type="InterPro" id="IPR002078">
    <property type="entry name" value="Sigma_54_int"/>
</dbReference>
<dbReference type="SUPFAM" id="SSF52540">
    <property type="entry name" value="P-loop containing nucleoside triphosphate hydrolases"/>
    <property type="match status" value="1"/>
</dbReference>